<dbReference type="OrthoDB" id="9785971at2"/>
<evidence type="ECO:0000313" key="1">
    <source>
        <dbReference type="EMBL" id="GAO39377.1"/>
    </source>
</evidence>
<sequence length="312" mass="32272">MIVVDRDEVRRRLDHRTCIALMREAMIALATGRSKQLLRGIIDLDGGNAFGVMPGALEGAGFGAKLVSVFPREEHSHQGVIVLFDSVSGAPAATIDAGQVTAIRTACASAAATGALALPDARTLAILGTGEQAWQHAVAVPLVRPIDTIRIWGRSPDKAQGLARRIEAQLGIAAQVATSVADAVAGASIVCTTTAAPEPILSSADIADGTHINLVGSSRAGPAEIDNALVARARFIPDHRDGVLAQGAEFLRARDAGVVTEAHVLPEIGTVFAGLSPGRLGPGDVTIYKSLGSIVQDLACARHVADARFASR</sequence>
<dbReference type="InterPro" id="IPR023401">
    <property type="entry name" value="ODC_N"/>
</dbReference>
<protein>
    <submittedName>
        <fullName evidence="1">Ornithine cyclodeaminase</fullName>
    </submittedName>
</protein>
<keyword evidence="2" id="KW-1185">Reference proteome</keyword>
<proteinExistence type="predicted"/>
<dbReference type="STRING" id="1219043.SCH01S_29_00650"/>
<organism evidence="1 2">
    <name type="scientific">Sphingomonas changbaiensis NBRC 104936</name>
    <dbReference type="NCBI Taxonomy" id="1219043"/>
    <lineage>
        <taxon>Bacteria</taxon>
        <taxon>Pseudomonadati</taxon>
        <taxon>Pseudomonadota</taxon>
        <taxon>Alphaproteobacteria</taxon>
        <taxon>Sphingomonadales</taxon>
        <taxon>Sphingomonadaceae</taxon>
        <taxon>Sphingomonas</taxon>
    </lineage>
</organism>
<dbReference type="PIRSF" id="PIRSF001439">
    <property type="entry name" value="CryM"/>
    <property type="match status" value="1"/>
</dbReference>
<dbReference type="EMBL" id="BBWU01000029">
    <property type="protein sequence ID" value="GAO39377.1"/>
    <property type="molecule type" value="Genomic_DNA"/>
</dbReference>
<evidence type="ECO:0000313" key="2">
    <source>
        <dbReference type="Proteomes" id="UP000033202"/>
    </source>
</evidence>
<name>A0A0E9MNP6_9SPHN</name>
<dbReference type="PANTHER" id="PTHR13812:SF19">
    <property type="entry name" value="KETIMINE REDUCTASE MU-CRYSTALLIN"/>
    <property type="match status" value="1"/>
</dbReference>
<dbReference type="GO" id="GO:0005737">
    <property type="term" value="C:cytoplasm"/>
    <property type="evidence" value="ECO:0007669"/>
    <property type="project" value="TreeGrafter"/>
</dbReference>
<dbReference type="Proteomes" id="UP000033202">
    <property type="component" value="Unassembled WGS sequence"/>
</dbReference>
<dbReference type="Pfam" id="PF02423">
    <property type="entry name" value="OCD_Mu_crystall"/>
    <property type="match status" value="1"/>
</dbReference>
<dbReference type="PANTHER" id="PTHR13812">
    <property type="entry name" value="KETIMINE REDUCTASE MU-CRYSTALLIN"/>
    <property type="match status" value="1"/>
</dbReference>
<accession>A0A0E9MNP6</accession>
<dbReference type="RefSeq" id="WP_046348195.1">
    <property type="nucleotide sequence ID" value="NZ_BBWU01000029.1"/>
</dbReference>
<reference evidence="1 2" key="1">
    <citation type="submission" date="2015-04" db="EMBL/GenBank/DDBJ databases">
        <title>Whole genome shotgun sequence of Sphingomonas changbaiensis NBRC 104936.</title>
        <authorList>
            <person name="Katano-Makiyama Y."/>
            <person name="Hosoyama A."/>
            <person name="Hashimoto M."/>
            <person name="Noguchi M."/>
            <person name="Tsuchikane K."/>
            <person name="Ohji S."/>
            <person name="Yamazoe A."/>
            <person name="Ichikawa N."/>
            <person name="Kimura A."/>
            <person name="Fujita N."/>
        </authorList>
    </citation>
    <scope>NUCLEOTIDE SEQUENCE [LARGE SCALE GENOMIC DNA]</scope>
    <source>
        <strain evidence="1 2">NBRC 104936</strain>
    </source>
</reference>
<dbReference type="InterPro" id="IPR003462">
    <property type="entry name" value="ODC_Mu_crystall"/>
</dbReference>
<dbReference type="SUPFAM" id="SSF51735">
    <property type="entry name" value="NAD(P)-binding Rossmann-fold domains"/>
    <property type="match status" value="1"/>
</dbReference>
<dbReference type="AlphaFoldDB" id="A0A0E9MNP6"/>
<comment type="caution">
    <text evidence="1">The sequence shown here is derived from an EMBL/GenBank/DDBJ whole genome shotgun (WGS) entry which is preliminary data.</text>
</comment>
<gene>
    <name evidence="1" type="primary">ocd</name>
    <name evidence="1" type="ORF">SCH01S_29_00650</name>
</gene>
<dbReference type="GO" id="GO:0042562">
    <property type="term" value="F:hormone binding"/>
    <property type="evidence" value="ECO:0007669"/>
    <property type="project" value="TreeGrafter"/>
</dbReference>
<dbReference type="Gene3D" id="3.30.1780.10">
    <property type="entry name" value="ornithine cyclodeaminase, domain 1"/>
    <property type="match status" value="1"/>
</dbReference>
<dbReference type="InterPro" id="IPR036291">
    <property type="entry name" value="NAD(P)-bd_dom_sf"/>
</dbReference>
<dbReference type="Gene3D" id="3.40.50.720">
    <property type="entry name" value="NAD(P)-binding Rossmann-like Domain"/>
    <property type="match status" value="1"/>
</dbReference>